<dbReference type="InterPro" id="IPR040269">
    <property type="entry name" value="VAB"/>
</dbReference>
<feature type="region of interest" description="Disordered" evidence="1">
    <location>
        <begin position="770"/>
        <end position="805"/>
    </location>
</feature>
<feature type="domain" description="Reverse transcriptase Ty1/copia-type" evidence="3">
    <location>
        <begin position="238"/>
        <end position="297"/>
    </location>
</feature>
<feature type="domain" description="VAN3-binding protein-like auxin canalisation" evidence="2">
    <location>
        <begin position="778"/>
        <end position="944"/>
    </location>
</feature>
<evidence type="ECO:0000256" key="1">
    <source>
        <dbReference type="SAM" id="MobiDB-lite"/>
    </source>
</evidence>
<feature type="compositionally biased region" description="Basic and acidic residues" evidence="1">
    <location>
        <begin position="161"/>
        <end position="192"/>
    </location>
</feature>
<dbReference type="EMBL" id="VEPZ02000557">
    <property type="protein sequence ID" value="KAE8722714.1"/>
    <property type="molecule type" value="Genomic_DNA"/>
</dbReference>
<reference evidence="5" key="1">
    <citation type="submission" date="2019-09" db="EMBL/GenBank/DDBJ databases">
        <title>Draft genome information of white flower Hibiscus syriacus.</title>
        <authorList>
            <person name="Kim Y.-M."/>
        </authorList>
    </citation>
    <scope>NUCLEOTIDE SEQUENCE [LARGE SCALE GENOMIC DNA]</scope>
    <source>
        <strain evidence="5">YM2019G1</strain>
    </source>
</reference>
<gene>
    <name evidence="5" type="ORF">F3Y22_tig00013738pilonHSYRG00036</name>
</gene>
<dbReference type="Proteomes" id="UP000436088">
    <property type="component" value="Unassembled WGS sequence"/>
</dbReference>
<dbReference type="PANTHER" id="PTHR31351">
    <property type="entry name" value="EXPRESSED PROTEIN"/>
    <property type="match status" value="1"/>
</dbReference>
<proteinExistence type="predicted"/>
<name>A0A6A3C1J9_HIBSY</name>
<evidence type="ECO:0000313" key="5">
    <source>
        <dbReference type="EMBL" id="KAE8722714.1"/>
    </source>
</evidence>
<evidence type="ECO:0000259" key="2">
    <source>
        <dbReference type="Pfam" id="PF05703"/>
    </source>
</evidence>
<dbReference type="InterPro" id="IPR013666">
    <property type="entry name" value="PH_pln"/>
</dbReference>
<protein>
    <submittedName>
        <fullName evidence="5">Glyoxalase/Bleomycin resistance protein/Dioxygenase superfamily protein isoform 1</fullName>
    </submittedName>
</protein>
<feature type="domain" description="Reverse transcriptase Ty1/copia-type" evidence="3">
    <location>
        <begin position="568"/>
        <end position="650"/>
    </location>
</feature>
<evidence type="ECO:0000313" key="6">
    <source>
        <dbReference type="Proteomes" id="UP000436088"/>
    </source>
</evidence>
<dbReference type="AlphaFoldDB" id="A0A6A3C1J9"/>
<dbReference type="Pfam" id="PF14223">
    <property type="entry name" value="Retrotran_gag_2"/>
    <property type="match status" value="1"/>
</dbReference>
<comment type="caution">
    <text evidence="5">The sequence shown here is derived from an EMBL/GenBank/DDBJ whole genome shotgun (WGS) entry which is preliminary data.</text>
</comment>
<keyword evidence="6" id="KW-1185">Reference proteome</keyword>
<dbReference type="GO" id="GO:0051213">
    <property type="term" value="F:dioxygenase activity"/>
    <property type="evidence" value="ECO:0007669"/>
    <property type="project" value="UniProtKB-KW"/>
</dbReference>
<evidence type="ECO:0000259" key="4">
    <source>
        <dbReference type="Pfam" id="PF08458"/>
    </source>
</evidence>
<accession>A0A6A3C1J9</accession>
<dbReference type="Pfam" id="PF08458">
    <property type="entry name" value="PH_2"/>
    <property type="match status" value="1"/>
</dbReference>
<feature type="region of interest" description="Disordered" evidence="1">
    <location>
        <begin position="160"/>
        <end position="192"/>
    </location>
</feature>
<organism evidence="5 6">
    <name type="scientific">Hibiscus syriacus</name>
    <name type="common">Rose of Sharon</name>
    <dbReference type="NCBI Taxonomy" id="106335"/>
    <lineage>
        <taxon>Eukaryota</taxon>
        <taxon>Viridiplantae</taxon>
        <taxon>Streptophyta</taxon>
        <taxon>Embryophyta</taxon>
        <taxon>Tracheophyta</taxon>
        <taxon>Spermatophyta</taxon>
        <taxon>Magnoliopsida</taxon>
        <taxon>eudicotyledons</taxon>
        <taxon>Gunneridae</taxon>
        <taxon>Pentapetalae</taxon>
        <taxon>rosids</taxon>
        <taxon>malvids</taxon>
        <taxon>Malvales</taxon>
        <taxon>Malvaceae</taxon>
        <taxon>Malvoideae</taxon>
        <taxon>Hibiscus</taxon>
    </lineage>
</organism>
<evidence type="ECO:0000259" key="3">
    <source>
        <dbReference type="Pfam" id="PF07727"/>
    </source>
</evidence>
<feature type="domain" description="VAN3-binding protein-like auxin canalisation" evidence="2">
    <location>
        <begin position="741"/>
        <end position="775"/>
    </location>
</feature>
<dbReference type="Pfam" id="PF05703">
    <property type="entry name" value="Auxin_canalis"/>
    <property type="match status" value="2"/>
</dbReference>
<dbReference type="InterPro" id="IPR013103">
    <property type="entry name" value="RVT_2"/>
</dbReference>
<dbReference type="PANTHER" id="PTHR31351:SF2">
    <property type="entry name" value="PHOSPHOINOSITIDE BINDING PROTEIN"/>
    <property type="match status" value="1"/>
</dbReference>
<sequence>MASTSGSFSMEESRPIDVPPHFNGTNYRRWKKFMMIFIQAFNMEAWRMIEKGYSSPTKKAKKWSDQERKKAQQNTKAMHMLCCAIDPNVYKGVSSCSSAKEMWDKLDEIYGDKEEEEPIKVMSLLSLTKPKVCGSNGDEYDDIQDALATHEKGMGIINTNDVRHDVGEPSSKEETKDEETHDPLENPTIEERKVSYPREYNYVKDGEIIDPKNIKEALNDEHWIMAMQEELNQFERSKVWTLIERPSNKSIVGTRWIFRNKLDESGNIVRNKARLVAQGYTQEEGIDYDETYAPLMQREFEMSMMGELSFFLGLQIKKRKYGIFINQAKYVKDMLKKFGLENENPHDTPMSSSTKLDLDEGGKCVDVKLYRFQSCPKKSHLLAVKRIFRYLKDTHSLGLWYPRDSSFSLHAFSDADYGECKLDRKSTSEYISAGSCCAQVLWMKQQLFDYGIEVGLLPSATIPLVPSVDRCLGNASDVLQGALPSQNAQLQSLGSVHSVAPVELDALICNKTLNIVSLPERRQAIGYVFMMQPLGFEQYIDDGTKLVCKLEKALYDLKQAPQSWDDNVIYMFVYVDDIVVTWEDVSEIEHIVRLLGEQFSLINPGELSYFLGLKVERHDKSLILQQRKFTIELLDRANIGSVNLVTTAMVASSKLISDNGLLLDDVHNYRSTVMAGCWVITDGYLYTMGVKERALGTSFGHCEEVDKFEMSSCYVKGSSKKIENIEENGSQMWLQSSCPLPETPTESMDYLARSWSLSAMELSKALSKTHIPPSNAIDDDDKSTSASSVGNIQKDHSGTTASRQSIYKSIVRGRTMGKWLKDQRERKKQKIRTHNAQLHAAVSVAGVAAAVAALTSSNAMVPEVETTCLKTSSKVSNAIASAATLVASHCIEIAEDMGADHDQILTVVNSAMTVRTSGDIMTLTAGAATALRGAAALRARLQKTGTLALGEDSNGSNISTALNFVATGGELLKRTRKGALHWKQVSFYMNSNWQVEPAVLTEFRVCVPGVIVGVHDGILAWPRREKEDNDEQRAYFGIKTAERIIEFECRSRSDKQMWTDGIRHMLNCCKNMAYF</sequence>
<feature type="domain" description="Pleckstrin-like plant" evidence="4">
    <location>
        <begin position="970"/>
        <end position="1068"/>
    </location>
</feature>
<dbReference type="InterPro" id="IPR008546">
    <property type="entry name" value="VAN3-bd-like_auxin_canal"/>
</dbReference>
<dbReference type="Pfam" id="PF07727">
    <property type="entry name" value="RVT_2"/>
    <property type="match status" value="2"/>
</dbReference>